<dbReference type="InterPro" id="IPR020828">
    <property type="entry name" value="GlycerAld_3-P_DH_NAD(P)-bd"/>
</dbReference>
<reference evidence="4 5" key="1">
    <citation type="journal article" date="2021" name="Nat. Plants">
        <title>The Taxus genome provides insights into paclitaxel biosynthesis.</title>
        <authorList>
            <person name="Xiong X."/>
            <person name="Gou J."/>
            <person name="Liao Q."/>
            <person name="Li Y."/>
            <person name="Zhou Q."/>
            <person name="Bi G."/>
            <person name="Li C."/>
            <person name="Du R."/>
            <person name="Wang X."/>
            <person name="Sun T."/>
            <person name="Guo L."/>
            <person name="Liang H."/>
            <person name="Lu P."/>
            <person name="Wu Y."/>
            <person name="Zhang Z."/>
            <person name="Ro D.K."/>
            <person name="Shang Y."/>
            <person name="Huang S."/>
            <person name="Yan J."/>
        </authorList>
    </citation>
    <scope>NUCLEOTIDE SEQUENCE [LARGE SCALE GENOMIC DNA]</scope>
    <source>
        <strain evidence="4">Ta-2019</strain>
    </source>
</reference>
<sequence length="94" mass="10647">HHGGHNDDEIVPQVRCQNARPLKAIRATTIESPPKVQRYSRKEKTKIAINGFGRIGRLVLPIALGRGDINVVAVNVPFIDVKYMAYMFKYYSTH</sequence>
<feature type="domain" description="Glyceraldehyde 3-phosphate dehydrogenase NAD(P) binding" evidence="3">
    <location>
        <begin position="46"/>
        <end position="94"/>
    </location>
</feature>
<dbReference type="Pfam" id="PF00044">
    <property type="entry name" value="Gp_dh_N"/>
    <property type="match status" value="1"/>
</dbReference>
<dbReference type="SUPFAM" id="SSF51735">
    <property type="entry name" value="NAD(P)-binding Rossmann-fold domains"/>
    <property type="match status" value="1"/>
</dbReference>
<dbReference type="InterPro" id="IPR020831">
    <property type="entry name" value="GlycerAld/Erythrose_P_DH"/>
</dbReference>
<feature type="non-terminal residue" evidence="4">
    <location>
        <position position="94"/>
    </location>
</feature>
<organism evidence="4 5">
    <name type="scientific">Taxus chinensis</name>
    <name type="common">Chinese yew</name>
    <name type="synonym">Taxus wallichiana var. chinensis</name>
    <dbReference type="NCBI Taxonomy" id="29808"/>
    <lineage>
        <taxon>Eukaryota</taxon>
        <taxon>Viridiplantae</taxon>
        <taxon>Streptophyta</taxon>
        <taxon>Embryophyta</taxon>
        <taxon>Tracheophyta</taxon>
        <taxon>Spermatophyta</taxon>
        <taxon>Pinopsida</taxon>
        <taxon>Pinidae</taxon>
        <taxon>Conifers II</taxon>
        <taxon>Cupressales</taxon>
        <taxon>Taxaceae</taxon>
        <taxon>Taxus</taxon>
    </lineage>
</organism>
<dbReference type="GO" id="GO:0051287">
    <property type="term" value="F:NAD binding"/>
    <property type="evidence" value="ECO:0007669"/>
    <property type="project" value="InterPro"/>
</dbReference>
<evidence type="ECO:0000313" key="5">
    <source>
        <dbReference type="Proteomes" id="UP000824469"/>
    </source>
</evidence>
<proteinExistence type="inferred from homology"/>
<feature type="non-terminal residue" evidence="4">
    <location>
        <position position="1"/>
    </location>
</feature>
<dbReference type="GO" id="GO:0005829">
    <property type="term" value="C:cytosol"/>
    <property type="evidence" value="ECO:0007669"/>
    <property type="project" value="TreeGrafter"/>
</dbReference>
<comment type="similarity">
    <text evidence="1">Belongs to the glyceraldehyde-3-phosphate dehydrogenase family.</text>
</comment>
<keyword evidence="2" id="KW-0560">Oxidoreductase</keyword>
<dbReference type="GO" id="GO:0004365">
    <property type="term" value="F:glyceraldehyde-3-phosphate dehydrogenase (NAD+) (phosphorylating) activity"/>
    <property type="evidence" value="ECO:0007669"/>
    <property type="project" value="TreeGrafter"/>
</dbReference>
<evidence type="ECO:0000256" key="1">
    <source>
        <dbReference type="ARBA" id="ARBA00007406"/>
    </source>
</evidence>
<evidence type="ECO:0000256" key="2">
    <source>
        <dbReference type="ARBA" id="ARBA00023002"/>
    </source>
</evidence>
<dbReference type="AlphaFoldDB" id="A0AA38GRX4"/>
<keyword evidence="5" id="KW-1185">Reference proteome</keyword>
<name>A0AA38GRX4_TAXCH</name>
<dbReference type="InterPro" id="IPR036291">
    <property type="entry name" value="NAD(P)-bd_dom_sf"/>
</dbReference>
<dbReference type="EMBL" id="JAHRHJ020000001">
    <property type="protein sequence ID" value="KAH9328419.1"/>
    <property type="molecule type" value="Genomic_DNA"/>
</dbReference>
<accession>A0AA38GRX4</accession>
<dbReference type="PANTHER" id="PTHR10836">
    <property type="entry name" value="GLYCERALDEHYDE 3-PHOSPHATE DEHYDROGENASE"/>
    <property type="match status" value="1"/>
</dbReference>
<gene>
    <name evidence="4" type="ORF">KI387_000527</name>
</gene>
<evidence type="ECO:0000313" key="4">
    <source>
        <dbReference type="EMBL" id="KAH9328419.1"/>
    </source>
</evidence>
<dbReference type="Gene3D" id="3.40.50.720">
    <property type="entry name" value="NAD(P)-binding Rossmann-like Domain"/>
    <property type="match status" value="1"/>
</dbReference>
<comment type="caution">
    <text evidence="4">The sequence shown here is derived from an EMBL/GenBank/DDBJ whole genome shotgun (WGS) entry which is preliminary data.</text>
</comment>
<dbReference type="GO" id="GO:0006096">
    <property type="term" value="P:glycolytic process"/>
    <property type="evidence" value="ECO:0007669"/>
    <property type="project" value="TreeGrafter"/>
</dbReference>
<evidence type="ECO:0000259" key="3">
    <source>
        <dbReference type="Pfam" id="PF00044"/>
    </source>
</evidence>
<dbReference type="PANTHER" id="PTHR10836:SF76">
    <property type="entry name" value="GLYCERALDEHYDE-3-PHOSPHATE DEHYDROGENASE-RELATED"/>
    <property type="match status" value="1"/>
</dbReference>
<dbReference type="Proteomes" id="UP000824469">
    <property type="component" value="Unassembled WGS sequence"/>
</dbReference>
<protein>
    <recommendedName>
        <fullName evidence="3">Glyceraldehyde 3-phosphate dehydrogenase NAD(P) binding domain-containing protein</fullName>
    </recommendedName>
</protein>